<evidence type="ECO:0000313" key="6">
    <source>
        <dbReference type="Proteomes" id="UP000008021"/>
    </source>
</evidence>
<dbReference type="SMART" id="SM01014">
    <property type="entry name" value="ARID"/>
    <property type="match status" value="1"/>
</dbReference>
<dbReference type="InterPro" id="IPR036910">
    <property type="entry name" value="HMG_box_dom_sf"/>
</dbReference>
<protein>
    <recommendedName>
        <fullName evidence="7">HMG box domain-containing protein</fullName>
    </recommendedName>
</protein>
<dbReference type="CDD" id="cd16872">
    <property type="entry name" value="ARID_HMGB9-like"/>
    <property type="match status" value="1"/>
</dbReference>
<reference evidence="5" key="2">
    <citation type="submission" date="2018-05" db="EMBL/GenBank/DDBJ databases">
        <title>OmerRS3 (Oryza meridionalis Reference Sequence Version 3).</title>
        <authorList>
            <person name="Zhang J."/>
            <person name="Kudrna D."/>
            <person name="Lee S."/>
            <person name="Talag J."/>
            <person name="Welchert J."/>
            <person name="Wing R.A."/>
        </authorList>
    </citation>
    <scope>NUCLEOTIDE SEQUENCE [LARGE SCALE GENOMIC DNA]</scope>
    <source>
        <strain evidence="5">cv. OR44</strain>
    </source>
</reference>
<feature type="domain" description="HMG box" evidence="3">
    <location>
        <begin position="263"/>
        <end position="330"/>
    </location>
</feature>
<dbReference type="SUPFAM" id="SSF46774">
    <property type="entry name" value="ARID-like"/>
    <property type="match status" value="1"/>
</dbReference>
<dbReference type="Pfam" id="PF01388">
    <property type="entry name" value="ARID"/>
    <property type="match status" value="1"/>
</dbReference>
<reference evidence="5" key="1">
    <citation type="submission" date="2015-04" db="UniProtKB">
        <authorList>
            <consortium name="EnsemblPlants"/>
        </authorList>
    </citation>
    <scope>IDENTIFICATION</scope>
</reference>
<dbReference type="SMART" id="SM00501">
    <property type="entry name" value="BRIGHT"/>
    <property type="match status" value="1"/>
</dbReference>
<evidence type="ECO:0000256" key="2">
    <source>
        <dbReference type="SAM" id="MobiDB-lite"/>
    </source>
</evidence>
<proteinExistence type="predicted"/>
<organism evidence="5">
    <name type="scientific">Oryza meridionalis</name>
    <dbReference type="NCBI Taxonomy" id="40149"/>
    <lineage>
        <taxon>Eukaryota</taxon>
        <taxon>Viridiplantae</taxon>
        <taxon>Streptophyta</taxon>
        <taxon>Embryophyta</taxon>
        <taxon>Tracheophyta</taxon>
        <taxon>Spermatophyta</taxon>
        <taxon>Magnoliopsida</taxon>
        <taxon>Liliopsida</taxon>
        <taxon>Poales</taxon>
        <taxon>Poaceae</taxon>
        <taxon>BOP clade</taxon>
        <taxon>Oryzoideae</taxon>
        <taxon>Oryzeae</taxon>
        <taxon>Oryzinae</taxon>
        <taxon>Oryza</taxon>
    </lineage>
</organism>
<keyword evidence="6" id="KW-1185">Reference proteome</keyword>
<feature type="region of interest" description="Disordered" evidence="2">
    <location>
        <begin position="134"/>
        <end position="175"/>
    </location>
</feature>
<sequence>MEVMDGAAMAEKLLYPPSLLSHEEVVNDRAAFMDTLRRFHSLMGTKFMIPVIGGKEMDLHALYVEVTSRGGLAKVMEERKWREVMARFSFPATTTSASYVLRRYYLSLLHHYEQVYFFRAHGALLPPAASALTKTPRRKMRGSSDQSPPAAAAVAENGKRMALPERLGGGRRPPAKDAMDRVALLACFSTPMMMWWLLRAELCSFSVTGSIDGKFEHGYLVTVKIAAETLRGVLYRVAPPPPPPPPARGRRRRGRRQRDPAQPRPNRSAYNFFFKEKHPELKATHPEREREYSKMIGDAWNRLAADDKMVYYRHSAEDKERYKREMQEYNERLKLAPSTMAG</sequence>
<dbReference type="InterPro" id="IPR009071">
    <property type="entry name" value="HMG_box_dom"/>
</dbReference>
<dbReference type="SMART" id="SM00398">
    <property type="entry name" value="HMG"/>
    <property type="match status" value="1"/>
</dbReference>
<evidence type="ECO:0000256" key="1">
    <source>
        <dbReference type="PROSITE-ProRule" id="PRU00267"/>
    </source>
</evidence>
<dbReference type="eggNOG" id="KOG2744">
    <property type="taxonomic scope" value="Eukaryota"/>
</dbReference>
<dbReference type="AlphaFoldDB" id="A0A0E0EUH9"/>
<dbReference type="CDD" id="cd22009">
    <property type="entry name" value="HMG-box_AtHMGB9-like"/>
    <property type="match status" value="1"/>
</dbReference>
<feature type="compositionally biased region" description="Pro residues" evidence="2">
    <location>
        <begin position="238"/>
        <end position="247"/>
    </location>
</feature>
<dbReference type="SUPFAM" id="SSF47095">
    <property type="entry name" value="HMG-box"/>
    <property type="match status" value="1"/>
</dbReference>
<dbReference type="PANTHER" id="PTHR46691">
    <property type="entry name" value="HIGH MOBILITY GROUP B PROTEIN 9"/>
    <property type="match status" value="1"/>
</dbReference>
<dbReference type="PANTHER" id="PTHR46691:SF1">
    <property type="entry name" value="AT-RICH INTERACTIVE DOMAIN-CONTAINING PROTEIN 2"/>
    <property type="match status" value="1"/>
</dbReference>
<dbReference type="PROSITE" id="PS51011">
    <property type="entry name" value="ARID"/>
    <property type="match status" value="1"/>
</dbReference>
<dbReference type="Gramene" id="OMERI09G13880.1">
    <property type="protein sequence ID" value="OMERI09G13880.1"/>
    <property type="gene ID" value="OMERI09G13880"/>
</dbReference>
<dbReference type="GO" id="GO:0003677">
    <property type="term" value="F:DNA binding"/>
    <property type="evidence" value="ECO:0007669"/>
    <property type="project" value="UniProtKB-UniRule"/>
</dbReference>
<dbReference type="InterPro" id="IPR036431">
    <property type="entry name" value="ARID_dom_sf"/>
</dbReference>
<feature type="domain" description="ARID" evidence="4">
    <location>
        <begin position="26"/>
        <end position="117"/>
    </location>
</feature>
<dbReference type="Gene3D" id="1.10.150.60">
    <property type="entry name" value="ARID DNA-binding domain"/>
    <property type="match status" value="1"/>
</dbReference>
<dbReference type="STRING" id="40149.A0A0E0EUH9"/>
<dbReference type="eggNOG" id="KOG0381">
    <property type="taxonomic scope" value="Eukaryota"/>
</dbReference>
<accession>A0A0E0EUH9</accession>
<keyword evidence="1" id="KW-0238">DNA-binding</keyword>
<keyword evidence="1" id="KW-0539">Nucleus</keyword>
<evidence type="ECO:0000259" key="4">
    <source>
        <dbReference type="PROSITE" id="PS51011"/>
    </source>
</evidence>
<evidence type="ECO:0000259" key="3">
    <source>
        <dbReference type="PROSITE" id="PS50118"/>
    </source>
</evidence>
<dbReference type="HOGENOM" id="CLU_035371_0_0_1"/>
<name>A0A0E0EUH9_9ORYZ</name>
<dbReference type="InterPro" id="IPR045303">
    <property type="entry name" value="ARID_HMGB9-like"/>
</dbReference>
<dbReference type="InterPro" id="IPR001606">
    <property type="entry name" value="ARID_dom"/>
</dbReference>
<dbReference type="Gene3D" id="1.10.30.10">
    <property type="entry name" value="High mobility group box domain"/>
    <property type="match status" value="1"/>
</dbReference>
<dbReference type="EnsemblPlants" id="OMERI09G13880.1">
    <property type="protein sequence ID" value="OMERI09G13880.1"/>
    <property type="gene ID" value="OMERI09G13880"/>
</dbReference>
<evidence type="ECO:0008006" key="7">
    <source>
        <dbReference type="Google" id="ProtNLM"/>
    </source>
</evidence>
<feature type="region of interest" description="Disordered" evidence="2">
    <location>
        <begin position="235"/>
        <end position="269"/>
    </location>
</feature>
<dbReference type="Pfam" id="PF00505">
    <property type="entry name" value="HMG_box"/>
    <property type="match status" value="1"/>
</dbReference>
<dbReference type="PROSITE" id="PS50118">
    <property type="entry name" value="HMG_BOX_2"/>
    <property type="match status" value="1"/>
</dbReference>
<dbReference type="Proteomes" id="UP000008021">
    <property type="component" value="Chromosome 9"/>
</dbReference>
<evidence type="ECO:0000313" key="5">
    <source>
        <dbReference type="EnsemblPlants" id="OMERI09G13880.1"/>
    </source>
</evidence>
<feature type="DNA-binding region" description="HMG box" evidence="1">
    <location>
        <begin position="263"/>
        <end position="330"/>
    </location>
</feature>
<dbReference type="GO" id="GO:0005634">
    <property type="term" value="C:nucleus"/>
    <property type="evidence" value="ECO:0007669"/>
    <property type="project" value="UniProtKB-UniRule"/>
</dbReference>